<dbReference type="AlphaFoldDB" id="A0AAV1I7N2"/>
<accession>A0AAV1I7N2</accession>
<dbReference type="InterPro" id="IPR016181">
    <property type="entry name" value="Acyl_CoA_acyltransferase"/>
</dbReference>
<reference evidence="2 3" key="1">
    <citation type="submission" date="2023-10" db="EMBL/GenBank/DDBJ databases">
        <authorList>
            <person name="Maclean D."/>
            <person name="Macfadyen A."/>
        </authorList>
    </citation>
    <scope>NUCLEOTIDE SEQUENCE [LARGE SCALE GENOMIC DNA]</scope>
</reference>
<feature type="domain" description="N-acetyltransferase" evidence="1">
    <location>
        <begin position="73"/>
        <end position="260"/>
    </location>
</feature>
<evidence type="ECO:0000259" key="1">
    <source>
        <dbReference type="PROSITE" id="PS51186"/>
    </source>
</evidence>
<name>A0AAV1I7N2_9CHLO</name>
<comment type="caution">
    <text evidence="2">The sequence shown here is derived from an EMBL/GenBank/DDBJ whole genome shotgun (WGS) entry which is preliminary data.</text>
</comment>
<dbReference type="PANTHER" id="PTHR47426:SF3">
    <property type="entry name" value="GCN5-RELATED N-ACETYLTRANSFERASE 6, CHLOROPLASTIC"/>
    <property type="match status" value="1"/>
</dbReference>
<keyword evidence="3" id="KW-1185">Reference proteome</keyword>
<gene>
    <name evidence="2" type="ORF">CVIRNUC_006558</name>
</gene>
<organism evidence="2 3">
    <name type="scientific">Coccomyxa viridis</name>
    <dbReference type="NCBI Taxonomy" id="1274662"/>
    <lineage>
        <taxon>Eukaryota</taxon>
        <taxon>Viridiplantae</taxon>
        <taxon>Chlorophyta</taxon>
        <taxon>core chlorophytes</taxon>
        <taxon>Trebouxiophyceae</taxon>
        <taxon>Trebouxiophyceae incertae sedis</taxon>
        <taxon>Coccomyxaceae</taxon>
        <taxon>Coccomyxa</taxon>
    </lineage>
</organism>
<dbReference type="InterPro" id="IPR000182">
    <property type="entry name" value="GNAT_dom"/>
</dbReference>
<proteinExistence type="predicted"/>
<dbReference type="EMBL" id="CAUYUE010000008">
    <property type="protein sequence ID" value="CAK0783359.1"/>
    <property type="molecule type" value="Genomic_DNA"/>
</dbReference>
<evidence type="ECO:0000313" key="2">
    <source>
        <dbReference type="EMBL" id="CAK0783359.1"/>
    </source>
</evidence>
<dbReference type="SUPFAM" id="SSF55729">
    <property type="entry name" value="Acyl-CoA N-acyltransferases (Nat)"/>
    <property type="match status" value="1"/>
</dbReference>
<dbReference type="Pfam" id="PF00583">
    <property type="entry name" value="Acetyltransf_1"/>
    <property type="match status" value="1"/>
</dbReference>
<evidence type="ECO:0000313" key="3">
    <source>
        <dbReference type="Proteomes" id="UP001314263"/>
    </source>
</evidence>
<dbReference type="GO" id="GO:0016747">
    <property type="term" value="F:acyltransferase activity, transferring groups other than amino-acyl groups"/>
    <property type="evidence" value="ECO:0007669"/>
    <property type="project" value="InterPro"/>
</dbReference>
<dbReference type="CDD" id="cd04301">
    <property type="entry name" value="NAT_SF"/>
    <property type="match status" value="1"/>
</dbReference>
<protein>
    <recommendedName>
        <fullName evidence="1">N-acetyltransferase domain-containing protein</fullName>
    </recommendedName>
</protein>
<dbReference type="Gene3D" id="3.40.630.30">
    <property type="match status" value="1"/>
</dbReference>
<dbReference type="PANTHER" id="PTHR47426">
    <property type="entry name" value="ACYL-COA N-ACYLTRANSFERASES (NAT) SUPERFAMILY PROTEIN"/>
    <property type="match status" value="1"/>
</dbReference>
<sequence>MQARQWAQDVMLSMPTSLLKCSSNHIPSHERRSQAAFAAWHRPSLHTPMRNMSASSCRAAATPDVENLTEPCIIVRPAVLSELDDVAWLRAEAFYEDQLHQRYVGSFKRQFKEQEARSLQQRTRQRPGQAGLECVCLVAVKQSDSSSAEVVGTLDVEPTGPAPAQDQKVPKGAAYVLNVVVSSKHRRQGIGIMLMAAAASMAEQEWASCKMCARVSAQNHAAIALYKACGYQEESQEAVNDMPRNGGSLLGKELLMVAPI</sequence>
<dbReference type="PROSITE" id="PS51186">
    <property type="entry name" value="GNAT"/>
    <property type="match status" value="1"/>
</dbReference>
<dbReference type="Proteomes" id="UP001314263">
    <property type="component" value="Unassembled WGS sequence"/>
</dbReference>